<name>A0AAD9GKA9_BABDI</name>
<keyword evidence="3" id="KW-1185">Reference proteome</keyword>
<organism evidence="2 3">
    <name type="scientific">Babesia divergens</name>
    <dbReference type="NCBI Taxonomy" id="32595"/>
    <lineage>
        <taxon>Eukaryota</taxon>
        <taxon>Sar</taxon>
        <taxon>Alveolata</taxon>
        <taxon>Apicomplexa</taxon>
        <taxon>Aconoidasida</taxon>
        <taxon>Piroplasmida</taxon>
        <taxon>Babesiidae</taxon>
        <taxon>Babesia</taxon>
    </lineage>
</organism>
<evidence type="ECO:0000256" key="1">
    <source>
        <dbReference type="SAM" id="MobiDB-lite"/>
    </source>
</evidence>
<feature type="compositionally biased region" description="Polar residues" evidence="1">
    <location>
        <begin position="1"/>
        <end position="11"/>
    </location>
</feature>
<dbReference type="AlphaFoldDB" id="A0AAD9GKA9"/>
<reference evidence="2" key="1">
    <citation type="journal article" date="2014" name="Nucleic Acids Res.">
        <title>The evolutionary dynamics of variant antigen genes in Babesia reveal a history of genomic innovation underlying host-parasite interaction.</title>
        <authorList>
            <person name="Jackson A.P."/>
            <person name="Otto T.D."/>
            <person name="Darby A."/>
            <person name="Ramaprasad A."/>
            <person name="Xia D."/>
            <person name="Echaide I.E."/>
            <person name="Farber M."/>
            <person name="Gahlot S."/>
            <person name="Gamble J."/>
            <person name="Gupta D."/>
            <person name="Gupta Y."/>
            <person name="Jackson L."/>
            <person name="Malandrin L."/>
            <person name="Malas T.B."/>
            <person name="Moussa E."/>
            <person name="Nair M."/>
            <person name="Reid A.J."/>
            <person name="Sanders M."/>
            <person name="Sharma J."/>
            <person name="Tracey A."/>
            <person name="Quail M.A."/>
            <person name="Weir W."/>
            <person name="Wastling J.M."/>
            <person name="Hall N."/>
            <person name="Willadsen P."/>
            <person name="Lingelbach K."/>
            <person name="Shiels B."/>
            <person name="Tait A."/>
            <person name="Berriman M."/>
            <person name="Allred D.R."/>
            <person name="Pain A."/>
        </authorList>
    </citation>
    <scope>NUCLEOTIDE SEQUENCE</scope>
    <source>
        <strain evidence="2">1802A</strain>
    </source>
</reference>
<gene>
    <name evidence="2" type="ORF">X943_001201</name>
</gene>
<comment type="caution">
    <text evidence="2">The sequence shown here is derived from an EMBL/GenBank/DDBJ whole genome shotgun (WGS) entry which is preliminary data.</text>
</comment>
<protein>
    <submittedName>
        <fullName evidence="2">Uncharacterized protein</fullName>
    </submittedName>
</protein>
<dbReference type="Proteomes" id="UP001195914">
    <property type="component" value="Unassembled WGS sequence"/>
</dbReference>
<feature type="region of interest" description="Disordered" evidence="1">
    <location>
        <begin position="1"/>
        <end position="24"/>
    </location>
</feature>
<proteinExistence type="predicted"/>
<evidence type="ECO:0000313" key="2">
    <source>
        <dbReference type="EMBL" id="KAK1940274.1"/>
    </source>
</evidence>
<dbReference type="EMBL" id="JAHBMH010000003">
    <property type="protein sequence ID" value="KAK1940274.1"/>
    <property type="molecule type" value="Genomic_DNA"/>
</dbReference>
<accession>A0AAD9GKA9</accession>
<sequence length="292" mass="32100">MDPSQPQNLQHSEGDKDAMKTSTEAITQMALKLTQMGPPQRRTDNATPFVDHSAKQVAVDPPDHPPSPHMAAGQLPLPRPTLSQIAPPTMSTTDQTSDSQTLLIEDGATLEVDTQTAENMVQTSPDAQAMPPRMDLSVVDGDIIRTVLTALTDIHQGLEESLPPPEKTFEHFGETIADILRKQSEILDACQLRQADEGLSGPESRRLDAEKLETMAQAAAKLFENVTNVSQEMHEVTDKLPPFYTRYMAYFRNLEVKAGNTASFSHTVALEAAISQHLVRLQNELLNKATQK</sequence>
<evidence type="ECO:0000313" key="3">
    <source>
        <dbReference type="Proteomes" id="UP001195914"/>
    </source>
</evidence>
<reference evidence="2" key="2">
    <citation type="submission" date="2021-05" db="EMBL/GenBank/DDBJ databases">
        <authorList>
            <person name="Pain A."/>
        </authorList>
    </citation>
    <scope>NUCLEOTIDE SEQUENCE</scope>
    <source>
        <strain evidence="2">1802A</strain>
    </source>
</reference>